<sequence>MATSRTHIRAGGAASSKGRLSIDRKTGTAVFSAKEKPADAAARLPTGRRPTQKVFLAEDKPSRTRQAMAKLLKDLGG</sequence>
<organism evidence="2 3">
    <name type="scientific">Oleomonas cavernae</name>
    <dbReference type="NCBI Taxonomy" id="2320859"/>
    <lineage>
        <taxon>Bacteria</taxon>
        <taxon>Pseudomonadati</taxon>
        <taxon>Pseudomonadota</taxon>
        <taxon>Alphaproteobacteria</taxon>
        <taxon>Acetobacterales</taxon>
        <taxon>Acetobacteraceae</taxon>
        <taxon>Oleomonas</taxon>
    </lineage>
</organism>
<evidence type="ECO:0000313" key="2">
    <source>
        <dbReference type="EMBL" id="RJF80599.1"/>
    </source>
</evidence>
<protein>
    <submittedName>
        <fullName evidence="2">Uncharacterized protein</fullName>
    </submittedName>
</protein>
<name>A0A418VTY1_9PROT</name>
<keyword evidence="3" id="KW-1185">Reference proteome</keyword>
<feature type="region of interest" description="Disordered" evidence="1">
    <location>
        <begin position="1"/>
        <end position="20"/>
    </location>
</feature>
<evidence type="ECO:0000313" key="3">
    <source>
        <dbReference type="Proteomes" id="UP000284605"/>
    </source>
</evidence>
<comment type="caution">
    <text evidence="2">The sequence shown here is derived from an EMBL/GenBank/DDBJ whole genome shotgun (WGS) entry which is preliminary data.</text>
</comment>
<dbReference type="EMBL" id="QYUK01000016">
    <property type="protein sequence ID" value="RJF80599.1"/>
    <property type="molecule type" value="Genomic_DNA"/>
</dbReference>
<dbReference type="OrthoDB" id="9978650at2"/>
<evidence type="ECO:0000256" key="1">
    <source>
        <dbReference type="SAM" id="MobiDB-lite"/>
    </source>
</evidence>
<accession>A0A418VTY1</accession>
<proteinExistence type="predicted"/>
<dbReference type="AlphaFoldDB" id="A0A418VTY1"/>
<dbReference type="Proteomes" id="UP000284605">
    <property type="component" value="Unassembled WGS sequence"/>
</dbReference>
<gene>
    <name evidence="2" type="ORF">D3874_26150</name>
</gene>
<reference evidence="2 3" key="1">
    <citation type="submission" date="2018-09" db="EMBL/GenBank/DDBJ databases">
        <authorList>
            <person name="Zhu H."/>
        </authorList>
    </citation>
    <scope>NUCLEOTIDE SEQUENCE [LARGE SCALE GENOMIC DNA]</scope>
    <source>
        <strain evidence="2 3">K1W22B-8</strain>
    </source>
</reference>
<dbReference type="RefSeq" id="WP_119782650.1">
    <property type="nucleotide sequence ID" value="NZ_QYUK01000016.1"/>
</dbReference>